<protein>
    <submittedName>
        <fullName evidence="1">Uncharacterized protein</fullName>
    </submittedName>
</protein>
<evidence type="ECO:0000313" key="1">
    <source>
        <dbReference type="EMBL" id="GAG53398.1"/>
    </source>
</evidence>
<organism evidence="1">
    <name type="scientific">marine sediment metagenome</name>
    <dbReference type="NCBI Taxonomy" id="412755"/>
    <lineage>
        <taxon>unclassified sequences</taxon>
        <taxon>metagenomes</taxon>
        <taxon>ecological metagenomes</taxon>
    </lineage>
</organism>
<sequence>MDIFSKIDLRNQSDDLLDLHPDDLLDQTCDIEITHWNVDPYTLASSAVSEMKIKGHIVEVVQSKVKGEFHSLKIYVNDQKNRILCSITIPGD</sequence>
<dbReference type="AlphaFoldDB" id="X0YYS5"/>
<reference evidence="1" key="1">
    <citation type="journal article" date="2014" name="Front. Microbiol.">
        <title>High frequency of phylogenetically diverse reductive dehalogenase-homologous genes in deep subseafloor sedimentary metagenomes.</title>
        <authorList>
            <person name="Kawai M."/>
            <person name="Futagami T."/>
            <person name="Toyoda A."/>
            <person name="Takaki Y."/>
            <person name="Nishi S."/>
            <person name="Hori S."/>
            <person name="Arai W."/>
            <person name="Tsubouchi T."/>
            <person name="Morono Y."/>
            <person name="Uchiyama I."/>
            <person name="Ito T."/>
            <person name="Fujiyama A."/>
            <person name="Inagaki F."/>
            <person name="Takami H."/>
        </authorList>
    </citation>
    <scope>NUCLEOTIDE SEQUENCE</scope>
    <source>
        <strain evidence="1">Expedition CK06-06</strain>
    </source>
</reference>
<dbReference type="EMBL" id="BARS01052474">
    <property type="protein sequence ID" value="GAG53398.1"/>
    <property type="molecule type" value="Genomic_DNA"/>
</dbReference>
<gene>
    <name evidence="1" type="ORF">S01H1_78010</name>
</gene>
<comment type="caution">
    <text evidence="1">The sequence shown here is derived from an EMBL/GenBank/DDBJ whole genome shotgun (WGS) entry which is preliminary data.</text>
</comment>
<accession>X0YYS5</accession>
<proteinExistence type="predicted"/>
<name>X0YYS5_9ZZZZ</name>